<dbReference type="Proteomes" id="UP000199350">
    <property type="component" value="Chromosome I"/>
</dbReference>
<dbReference type="OrthoDB" id="9806213at2"/>
<evidence type="ECO:0000313" key="2">
    <source>
        <dbReference type="EMBL" id="SDL77987.1"/>
    </source>
</evidence>
<dbReference type="AlphaFoldDB" id="A0A1G9MVQ1"/>
<name>A0A1G9MVQ1_9CORY</name>
<dbReference type="Pfam" id="PF10592">
    <property type="entry name" value="AIPR"/>
    <property type="match status" value="1"/>
</dbReference>
<dbReference type="EMBL" id="LT629700">
    <property type="protein sequence ID" value="SDL77987.1"/>
    <property type="molecule type" value="Genomic_DNA"/>
</dbReference>
<protein>
    <submittedName>
        <fullName evidence="2">AIPR protein</fullName>
    </submittedName>
</protein>
<keyword evidence="3" id="KW-1185">Reference proteome</keyword>
<evidence type="ECO:0000259" key="1">
    <source>
        <dbReference type="Pfam" id="PF10592"/>
    </source>
</evidence>
<dbReference type="InterPro" id="IPR018891">
    <property type="entry name" value="AIPR_C"/>
</dbReference>
<evidence type="ECO:0000313" key="3">
    <source>
        <dbReference type="Proteomes" id="UP000199350"/>
    </source>
</evidence>
<accession>A0A1G9MVQ1</accession>
<gene>
    <name evidence="2" type="ORF">SAMN04488535_0756</name>
</gene>
<feature type="domain" description="Abortive phage infection protein C-terminal" evidence="1">
    <location>
        <begin position="237"/>
        <end position="494"/>
    </location>
</feature>
<dbReference type="RefSeq" id="WP_092148900.1">
    <property type="nucleotide sequence ID" value="NZ_LT629700.1"/>
</dbReference>
<reference evidence="3" key="1">
    <citation type="submission" date="2016-10" db="EMBL/GenBank/DDBJ databases">
        <authorList>
            <person name="Varghese N."/>
            <person name="Submissions S."/>
        </authorList>
    </citation>
    <scope>NUCLEOTIDE SEQUENCE [LARGE SCALE GENOMIC DNA]</scope>
    <source>
        <strain evidence="3">DSM 20632</strain>
    </source>
</reference>
<sequence>MKLQRRQVLKALEDDFGPHVNISDIKNHGEQTISEMRASRALAALAFASRAKIEPKVACSAITDESNDHGLDLVGISEFKETLYLIQSKTSDGAPGLTDVQKFNSGIRAILKADFDALGPKVQSRKAEIEEAFNMRNLRVCAIFSHLGTNTLSSTVVREKESLLEDINSSGEIIEYEFLDLGGNHSIRNTGSDLESIDSKITLTSWTSPSEYKNEILGIVPATEVAALFERFGDRLFDKNIRKAIRSSEVNQHIVETLKTNPESFWHFNNGITVVVDTISAPGIAIPKAGEQTFELENLSVVNGAQTTTCIYNAHREGASLTEAYVSVRIISTEGRDEEFGSKVTRFTNTQNRIGGREFVALDPFQQLLKDLLAEEGIQYSFRTGEERDPEKFREFISLEDATRALACYAGIEHASRVKSEISTYWNDYKSEPYTKLFNSRLEAPVVVHTVTVYREIDKILEEIGSASSDGGIKALKQMTNYVTALVLGEMRREKFEFNNIESDPLEWVLDQKRAIVEFANSTLSHYAHINRTGYPLPFFKNIAKVRVLHEKTGDFQKMGFDRED</sequence>
<organism evidence="2 3">
    <name type="scientific">Corynebacterium mycetoides</name>
    <dbReference type="NCBI Taxonomy" id="38302"/>
    <lineage>
        <taxon>Bacteria</taxon>
        <taxon>Bacillati</taxon>
        <taxon>Actinomycetota</taxon>
        <taxon>Actinomycetes</taxon>
        <taxon>Mycobacteriales</taxon>
        <taxon>Corynebacteriaceae</taxon>
        <taxon>Corynebacterium</taxon>
    </lineage>
</organism>
<dbReference type="STRING" id="38302.SAMN04488535_0756"/>
<proteinExistence type="predicted"/>